<feature type="non-terminal residue" evidence="6">
    <location>
        <position position="224"/>
    </location>
</feature>
<dbReference type="InterPro" id="IPR051805">
    <property type="entry name" value="Dehydratase_Activator_Redct"/>
</dbReference>
<dbReference type="InterPro" id="IPR008275">
    <property type="entry name" value="CoA_E_activase_dom"/>
</dbReference>
<dbReference type="EMBL" id="BARS01048249">
    <property type="protein sequence ID" value="GAG34531.1"/>
    <property type="molecule type" value="Genomic_DNA"/>
</dbReference>
<evidence type="ECO:0000256" key="4">
    <source>
        <dbReference type="ARBA" id="ARBA00023014"/>
    </source>
</evidence>
<keyword evidence="3" id="KW-0408">Iron</keyword>
<evidence type="ECO:0000259" key="5">
    <source>
        <dbReference type="Pfam" id="PF01869"/>
    </source>
</evidence>
<sequence>MIVGGCDVGSATGKAVVMKDGDVTSYVIIPSTTKPEVTARTVMDEALKKAGLLSLEDLGYIVGTGYGRLKVPFASENVSEITCHARGAYWLCPTVRTVVDIGGQDCKVMSIDDKGKVIEFVMNDRCAAGTGRFFEAMARVLDCGLEGLSLLSLQSNNPATITSQCSVFAESEVVTLVNEGVELADIAAGLHNSIAGRLNSMVRKVGLVEDVALTGGCAKNDGLA</sequence>
<dbReference type="PANTHER" id="PTHR32329">
    <property type="entry name" value="BIFUNCTIONAL PROTEIN [INCLUDES 2-HYDROXYACYL-COA DEHYDRATASE (N-TER) AND ITS ACTIVATOR DOMAIN (C_TERM)-RELATED"/>
    <property type="match status" value="1"/>
</dbReference>
<dbReference type="InterPro" id="IPR002731">
    <property type="entry name" value="ATPase_BadF"/>
</dbReference>
<dbReference type="Gene3D" id="3.30.420.40">
    <property type="match status" value="2"/>
</dbReference>
<dbReference type="InterPro" id="IPR043129">
    <property type="entry name" value="ATPase_NBD"/>
</dbReference>
<dbReference type="AlphaFoldDB" id="X0YCH0"/>
<comment type="caution">
    <text evidence="6">The sequence shown here is derived from an EMBL/GenBank/DDBJ whole genome shotgun (WGS) entry which is preliminary data.</text>
</comment>
<dbReference type="GO" id="GO:0051536">
    <property type="term" value="F:iron-sulfur cluster binding"/>
    <property type="evidence" value="ECO:0007669"/>
    <property type="project" value="UniProtKB-KW"/>
</dbReference>
<gene>
    <name evidence="6" type="ORF">S01H1_72361</name>
</gene>
<feature type="domain" description="ATPase BadF/BadG/BcrA/BcrD type" evidence="5">
    <location>
        <begin position="5"/>
        <end position="223"/>
    </location>
</feature>
<name>X0YCH0_9ZZZZ</name>
<evidence type="ECO:0000256" key="2">
    <source>
        <dbReference type="ARBA" id="ARBA00022723"/>
    </source>
</evidence>
<dbReference type="CDD" id="cd24036">
    <property type="entry name" value="ASKHA_NBD_BcrAD_BadFG_HgdC_HadI"/>
    <property type="match status" value="1"/>
</dbReference>
<accession>X0YCH0</accession>
<dbReference type="PANTHER" id="PTHR32329:SF2">
    <property type="entry name" value="BIFUNCTIONAL PROTEIN [INCLUDES 2-HYDROXYACYL-COA DEHYDRATASE (N-TER) AND ITS ACTIVATOR DOMAIN (C_TERM)"/>
    <property type="match status" value="1"/>
</dbReference>
<evidence type="ECO:0000313" key="6">
    <source>
        <dbReference type="EMBL" id="GAG34531.1"/>
    </source>
</evidence>
<organism evidence="6">
    <name type="scientific">marine sediment metagenome</name>
    <dbReference type="NCBI Taxonomy" id="412755"/>
    <lineage>
        <taxon>unclassified sequences</taxon>
        <taxon>metagenomes</taxon>
        <taxon>ecological metagenomes</taxon>
    </lineage>
</organism>
<dbReference type="NCBIfam" id="TIGR00241">
    <property type="entry name" value="CoA_E_activ"/>
    <property type="match status" value="1"/>
</dbReference>
<dbReference type="Pfam" id="PF01869">
    <property type="entry name" value="BcrAD_BadFG"/>
    <property type="match status" value="1"/>
</dbReference>
<reference evidence="6" key="1">
    <citation type="journal article" date="2014" name="Front. Microbiol.">
        <title>High frequency of phylogenetically diverse reductive dehalogenase-homologous genes in deep subseafloor sedimentary metagenomes.</title>
        <authorList>
            <person name="Kawai M."/>
            <person name="Futagami T."/>
            <person name="Toyoda A."/>
            <person name="Takaki Y."/>
            <person name="Nishi S."/>
            <person name="Hori S."/>
            <person name="Arai W."/>
            <person name="Tsubouchi T."/>
            <person name="Morono Y."/>
            <person name="Uchiyama I."/>
            <person name="Ito T."/>
            <person name="Fujiyama A."/>
            <person name="Inagaki F."/>
            <person name="Takami H."/>
        </authorList>
    </citation>
    <scope>NUCLEOTIDE SEQUENCE</scope>
    <source>
        <strain evidence="6">Expedition CK06-06</strain>
    </source>
</reference>
<keyword evidence="2" id="KW-0479">Metal-binding</keyword>
<dbReference type="GO" id="GO:0046872">
    <property type="term" value="F:metal ion binding"/>
    <property type="evidence" value="ECO:0007669"/>
    <property type="project" value="UniProtKB-KW"/>
</dbReference>
<comment type="cofactor">
    <cofactor evidence="1">
        <name>[4Fe-4S] cluster</name>
        <dbReference type="ChEBI" id="CHEBI:49883"/>
    </cofactor>
</comment>
<evidence type="ECO:0000256" key="3">
    <source>
        <dbReference type="ARBA" id="ARBA00023004"/>
    </source>
</evidence>
<keyword evidence="4" id="KW-0411">Iron-sulfur</keyword>
<dbReference type="SUPFAM" id="SSF53067">
    <property type="entry name" value="Actin-like ATPase domain"/>
    <property type="match status" value="1"/>
</dbReference>
<proteinExistence type="predicted"/>
<protein>
    <recommendedName>
        <fullName evidence="5">ATPase BadF/BadG/BcrA/BcrD type domain-containing protein</fullName>
    </recommendedName>
</protein>
<evidence type="ECO:0000256" key="1">
    <source>
        <dbReference type="ARBA" id="ARBA00001966"/>
    </source>
</evidence>